<dbReference type="Proteomes" id="UP000271162">
    <property type="component" value="Unassembled WGS sequence"/>
</dbReference>
<protein>
    <submittedName>
        <fullName evidence="4">Saposin B-type domain-containing protein</fullName>
    </submittedName>
</protein>
<dbReference type="WBParaSite" id="NBR_0000485101-mRNA-1">
    <property type="protein sequence ID" value="NBR_0000485101-mRNA-1"/>
    <property type="gene ID" value="NBR_0000485101"/>
</dbReference>
<reference evidence="4" key="1">
    <citation type="submission" date="2017-02" db="UniProtKB">
        <authorList>
            <consortium name="WormBaseParasite"/>
        </authorList>
    </citation>
    <scope>IDENTIFICATION</scope>
</reference>
<evidence type="ECO:0000313" key="4">
    <source>
        <dbReference type="WBParaSite" id="NBR_0000485101-mRNA-1"/>
    </source>
</evidence>
<keyword evidence="1" id="KW-0732">Signal</keyword>
<organism evidence="4">
    <name type="scientific">Nippostrongylus brasiliensis</name>
    <name type="common">Rat hookworm</name>
    <dbReference type="NCBI Taxonomy" id="27835"/>
    <lineage>
        <taxon>Eukaryota</taxon>
        <taxon>Metazoa</taxon>
        <taxon>Ecdysozoa</taxon>
        <taxon>Nematoda</taxon>
        <taxon>Chromadorea</taxon>
        <taxon>Rhabditida</taxon>
        <taxon>Rhabditina</taxon>
        <taxon>Rhabditomorpha</taxon>
        <taxon>Strongyloidea</taxon>
        <taxon>Heligmosomidae</taxon>
        <taxon>Nippostrongylus</taxon>
    </lineage>
</organism>
<gene>
    <name evidence="2" type="ORF">NBR_LOCUS4853</name>
</gene>
<sequence length="99" mass="11378">MNSAVLLIVVLLPFCHAGAFPEPTCELCQKIANNLQALHDLKKFPDAWLKHCCKQILCPLTYCERQVAIIRALKKGYPMKERFCTMSEKICPQKEEKKQ</sequence>
<proteinExistence type="predicted"/>
<feature type="signal peptide" evidence="1">
    <location>
        <begin position="1"/>
        <end position="17"/>
    </location>
</feature>
<name>A0A0N4XQP9_NIPBR</name>
<feature type="chain" id="PRO_5043124808" evidence="1">
    <location>
        <begin position="18"/>
        <end position="99"/>
    </location>
</feature>
<evidence type="ECO:0000256" key="1">
    <source>
        <dbReference type="SAM" id="SignalP"/>
    </source>
</evidence>
<reference evidence="2 3" key="2">
    <citation type="submission" date="2018-11" db="EMBL/GenBank/DDBJ databases">
        <authorList>
            <consortium name="Pathogen Informatics"/>
        </authorList>
    </citation>
    <scope>NUCLEOTIDE SEQUENCE [LARGE SCALE GENOMIC DNA]</scope>
</reference>
<accession>A0A0N4XQP9</accession>
<evidence type="ECO:0000313" key="2">
    <source>
        <dbReference type="EMBL" id="VDL68442.1"/>
    </source>
</evidence>
<evidence type="ECO:0000313" key="3">
    <source>
        <dbReference type="Proteomes" id="UP000271162"/>
    </source>
</evidence>
<keyword evidence="3" id="KW-1185">Reference proteome</keyword>
<dbReference type="AlphaFoldDB" id="A0A0N4XQP9"/>
<dbReference type="EMBL" id="UYSL01010026">
    <property type="protein sequence ID" value="VDL68442.1"/>
    <property type="molecule type" value="Genomic_DNA"/>
</dbReference>